<dbReference type="EMBL" id="JABFDY010000003">
    <property type="protein sequence ID" value="KAF7709436.1"/>
    <property type="molecule type" value="Genomic_DNA"/>
</dbReference>
<dbReference type="PANTHER" id="PTHR16155:SF20">
    <property type="entry name" value="STERILE ALPHA MOTIF DOMAIN-CONTAINING PROTEIN 9-LIKE"/>
    <property type="match status" value="1"/>
</dbReference>
<gene>
    <name evidence="2" type="ORF">HF521_016286</name>
</gene>
<protein>
    <recommendedName>
        <fullName evidence="1">SAM domain-containing protein</fullName>
    </recommendedName>
</protein>
<dbReference type="Proteomes" id="UP000606274">
    <property type="component" value="Unassembled WGS sequence"/>
</dbReference>
<organism evidence="2 3">
    <name type="scientific">Silurus meridionalis</name>
    <name type="common">Southern catfish</name>
    <name type="synonym">Silurus soldatovi meridionalis</name>
    <dbReference type="NCBI Taxonomy" id="175797"/>
    <lineage>
        <taxon>Eukaryota</taxon>
        <taxon>Metazoa</taxon>
        <taxon>Chordata</taxon>
        <taxon>Craniata</taxon>
        <taxon>Vertebrata</taxon>
        <taxon>Euteleostomi</taxon>
        <taxon>Actinopterygii</taxon>
        <taxon>Neopterygii</taxon>
        <taxon>Teleostei</taxon>
        <taxon>Ostariophysi</taxon>
        <taxon>Siluriformes</taxon>
        <taxon>Siluridae</taxon>
        <taxon>Silurus</taxon>
    </lineage>
</organism>
<dbReference type="InterPro" id="IPR013761">
    <property type="entry name" value="SAM/pointed_sf"/>
</dbReference>
<dbReference type="PANTHER" id="PTHR16155">
    <property type="entry name" value="DED DOMAIN-CONTAINING PROTEIN"/>
    <property type="match status" value="1"/>
</dbReference>
<sequence>MMKKYEEIVSIRLAASKQDQDADIWIFILKGFEDIFYIPRMAETRAVNENNGQEISQIHLTELPAEIKDWDKDDVRQWILGLKVVENKNAEILYEQDINGPSLLLMDRSTLTQIGITLGPAILIIDERDKLKAHQSNRSGSQFGNSCKPYPFNQFHAAYRYMENNVLDVIETGNLNFIEPCHEYKAFINFQNVTPEEKMKKFTDEVIRFAAACMNSRTNGTIHFGVGDLPEYSHGQILGSSVEDKEAFSNKLAYAIKGQFEHKHTDTAKKCIKPPRFVEVLGTNMIFSGKYVIEVDVEPSFLVCKDSFFHIYNVDSKKAKTPKTTTDKKDSGKMFYIRDNSSSRNLQSSSTKFPKEYNEYVANMAHLSKLRHDAEEKHLSNVKLSVQGSKLCEMLTGGSQSLDKSHFERYVLVVNKAHSVQLEYLGFLLDMNLTGVLDFDPESAESGLHKRFDERTTNVHLPMQYKITEPVQDIASKLKLTRATSWVFCNGGVKDEPYSGVETWLTEKGSGIRDVVSFLCRRDVLPHKKFLIIFILLSEVTDMRDPLLETFSMFLQELQGTEQILCICENKRVYANWKDLIDKRYGKDISRRSIYELSFAEINGTVLSLWSENRKSSRFLPAAGGKVLLPKKVEGDMDALDILCVNQCEGGNEDKLELEEAFYKGGKVCWWNLYFSELPGSMPFIKRDKFDYIINTIIPDVGSLRQACVRFNVLHLPGCGGTTLAMHVLWTLKEKFRCAILKNKEVGDEDIAQQVVNLLTFETMEQQARLSVLLLIDDFEDFQAVNDLQLHIQKECQKRKVFDKSPQVIILNCMRADSQQQTESTDDTVFIGNKLSEKEQMLFEKKLEEIERIYTNTETFYGFMILKKDFSPEYIQGVVKNTLRALTLQRDAQLIAILVLMNCYCKSANISVSICEEFLGLSTRPDSTSCRVEDGFGKFSTLVTQCTSTFAVEFQAIRVIHSSMAEQCLKEITTTFETSQAKITDILLTTDVFYSCIQGKEKLMQDIRNILVKRHYPADSVQADFKFSPLIQAIAKETPGCEQNILLNAAKRFEKDAVIFQLLSRYHYLRKEDFEEAKAWAKKARDLQRDNSYICDTSAQVIKHELKKAISNDNEDAIKPDRLNEYLKMAADATSAFRETQEIARKEVLLRYKTKKDFSPYNTAGRLGELQVAVIVIKILERIPLFSSNHHDLRQVLSGKLKIQEMAINDANKRKNASYYHFLQDFSDLLYNLRDNMKKHLDFLDNFFVNLSSFFFQTDNRDFWIQETFKCFQKYVSLFCNLDSKELTKNRALTYMDKIEKTRQWLEKNNADSYIGLLKFLATEGNESPRSKAQTIEHIVTQYTKLQNGGELKDAINFIYANIVLSKIKPESQFLWPHEKLLKLLCKILEHPVPLSNSLALHFVAVMMLWPESNVKNSLPSYVSQMKSSFSNEMIPVCNGKRAAVHFYLGKSAGYCRMITQYDIDTCVSSQQLGKLQNEKIWENKKIQNMLHRVTGRISNYCIMANTSNPHMQVAVSPLFKCQLCGNLGDNVSFFVGFSMDGPVAVGIKPES</sequence>
<dbReference type="PROSITE" id="PS50105">
    <property type="entry name" value="SAM_DOMAIN"/>
    <property type="match status" value="1"/>
</dbReference>
<name>A0A8T0BVE2_SILME</name>
<accession>A0A8T0BVE2</accession>
<feature type="domain" description="SAM" evidence="1">
    <location>
        <begin position="70"/>
        <end position="117"/>
    </location>
</feature>
<dbReference type="InterPro" id="IPR001660">
    <property type="entry name" value="SAM"/>
</dbReference>
<evidence type="ECO:0000313" key="3">
    <source>
        <dbReference type="Proteomes" id="UP000606274"/>
    </source>
</evidence>
<evidence type="ECO:0000259" key="1">
    <source>
        <dbReference type="PROSITE" id="PS50105"/>
    </source>
</evidence>
<dbReference type="SUPFAM" id="SSF47769">
    <property type="entry name" value="SAM/Pointed domain"/>
    <property type="match status" value="1"/>
</dbReference>
<keyword evidence="3" id="KW-1185">Reference proteome</keyword>
<dbReference type="GO" id="GO:0005737">
    <property type="term" value="C:cytoplasm"/>
    <property type="evidence" value="ECO:0007669"/>
    <property type="project" value="TreeGrafter"/>
</dbReference>
<dbReference type="Gene3D" id="1.10.150.50">
    <property type="entry name" value="Transcription Factor, Ets-1"/>
    <property type="match status" value="1"/>
</dbReference>
<proteinExistence type="predicted"/>
<reference evidence="2" key="1">
    <citation type="submission" date="2020-08" db="EMBL/GenBank/DDBJ databases">
        <title>Chromosome-level assembly of Southern catfish (Silurus meridionalis) provides insights into visual adaptation to the nocturnal and benthic lifestyles.</title>
        <authorList>
            <person name="Zhang Y."/>
            <person name="Wang D."/>
            <person name="Peng Z."/>
        </authorList>
    </citation>
    <scope>NUCLEOTIDE SEQUENCE</scope>
    <source>
        <strain evidence="2">SWU-2019-XX</strain>
        <tissue evidence="2">Muscle</tissue>
    </source>
</reference>
<evidence type="ECO:0000313" key="2">
    <source>
        <dbReference type="EMBL" id="KAF7709436.1"/>
    </source>
</evidence>
<comment type="caution">
    <text evidence="2">The sequence shown here is derived from an EMBL/GenBank/DDBJ whole genome shotgun (WGS) entry which is preliminary data.</text>
</comment>